<dbReference type="STRING" id="667725.A0A0L0G0Z3"/>
<evidence type="ECO:0000259" key="12">
    <source>
        <dbReference type="Pfam" id="PF02953"/>
    </source>
</evidence>
<keyword evidence="2 10" id="KW-0813">Transport</keyword>
<comment type="domain">
    <text evidence="10">The twin CX3C motif contains 4 conserved Cys residues that form 2 disulfide bonds in the mitochondrial intermembrane space.</text>
</comment>
<evidence type="ECO:0000256" key="9">
    <source>
        <dbReference type="ARBA" id="ARBA00023186"/>
    </source>
</evidence>
<evidence type="ECO:0000256" key="10">
    <source>
        <dbReference type="RuleBase" id="RU367043"/>
    </source>
</evidence>
<evidence type="ECO:0000256" key="11">
    <source>
        <dbReference type="SAM" id="MobiDB-lite"/>
    </source>
</evidence>
<dbReference type="RefSeq" id="XP_014156647.1">
    <property type="nucleotide sequence ID" value="XM_014301172.1"/>
</dbReference>
<evidence type="ECO:0000256" key="7">
    <source>
        <dbReference type="ARBA" id="ARBA00023128"/>
    </source>
</evidence>
<dbReference type="GO" id="GO:0046872">
    <property type="term" value="F:metal ion binding"/>
    <property type="evidence" value="ECO:0007669"/>
    <property type="project" value="UniProtKB-KW"/>
</dbReference>
<dbReference type="eggNOG" id="KOG1733">
    <property type="taxonomic scope" value="Eukaryota"/>
</dbReference>
<dbReference type="GO" id="GO:0042719">
    <property type="term" value="C:mitochondrial intermembrane space chaperone complex"/>
    <property type="evidence" value="ECO:0007669"/>
    <property type="project" value="UniProtKB-ARBA"/>
</dbReference>
<dbReference type="Gene3D" id="1.10.287.810">
    <property type="entry name" value="Mitochondrial import inner membrane translocase subunit tim13 like domains"/>
    <property type="match status" value="1"/>
</dbReference>
<evidence type="ECO:0000256" key="4">
    <source>
        <dbReference type="ARBA" id="ARBA00022833"/>
    </source>
</evidence>
<dbReference type="GO" id="GO:0005743">
    <property type="term" value="C:mitochondrial inner membrane"/>
    <property type="evidence" value="ECO:0007669"/>
    <property type="project" value="UniProtKB-SubCell"/>
</dbReference>
<feature type="compositionally biased region" description="Basic and acidic residues" evidence="11">
    <location>
        <begin position="66"/>
        <end position="84"/>
    </location>
</feature>
<keyword evidence="14" id="KW-1185">Reference proteome</keyword>
<feature type="domain" description="Tim10-like" evidence="12">
    <location>
        <begin position="4"/>
        <end position="63"/>
    </location>
</feature>
<keyword evidence="7 10" id="KW-0496">Mitochondrion</keyword>
<dbReference type="EMBL" id="KQ241897">
    <property type="protein sequence ID" value="KNC82745.1"/>
    <property type="molecule type" value="Genomic_DNA"/>
</dbReference>
<dbReference type="InterPro" id="IPR004217">
    <property type="entry name" value="Tim10-like"/>
</dbReference>
<organism evidence="13 14">
    <name type="scientific">Sphaeroforma arctica JP610</name>
    <dbReference type="NCBI Taxonomy" id="667725"/>
    <lineage>
        <taxon>Eukaryota</taxon>
        <taxon>Ichthyosporea</taxon>
        <taxon>Ichthyophonida</taxon>
        <taxon>Sphaeroforma</taxon>
    </lineage>
</organism>
<dbReference type="InterPro" id="IPR035427">
    <property type="entry name" value="Tim10-like_dom_sf"/>
</dbReference>
<comment type="similarity">
    <text evidence="1 10">Belongs to the small Tim family.</text>
</comment>
<dbReference type="SUPFAM" id="SSF144122">
    <property type="entry name" value="Tim10-like"/>
    <property type="match status" value="1"/>
</dbReference>
<evidence type="ECO:0000256" key="1">
    <source>
        <dbReference type="ARBA" id="ARBA00006720"/>
    </source>
</evidence>
<dbReference type="Proteomes" id="UP000054560">
    <property type="component" value="Unassembled WGS sequence"/>
</dbReference>
<keyword evidence="5 10" id="KW-0653">Protein transport</keyword>
<protein>
    <recommendedName>
        <fullName evidence="10">Mitochondrial import inner membrane translocase subunit</fullName>
    </recommendedName>
</protein>
<keyword evidence="8 10" id="KW-1015">Disulfide bond</keyword>
<dbReference type="OrthoDB" id="7813104at2759"/>
<dbReference type="GO" id="GO:0045039">
    <property type="term" value="P:protein insertion into mitochondrial inner membrane"/>
    <property type="evidence" value="ECO:0007669"/>
    <property type="project" value="UniProtKB-ARBA"/>
</dbReference>
<keyword evidence="10" id="KW-0999">Mitochondrion inner membrane</keyword>
<evidence type="ECO:0000256" key="2">
    <source>
        <dbReference type="ARBA" id="ARBA00022448"/>
    </source>
</evidence>
<dbReference type="GO" id="GO:0015031">
    <property type="term" value="P:protein transport"/>
    <property type="evidence" value="ECO:0007669"/>
    <property type="project" value="UniProtKB-KW"/>
</dbReference>
<keyword evidence="10" id="KW-0472">Membrane</keyword>
<keyword evidence="3" id="KW-0479">Metal-binding</keyword>
<dbReference type="Pfam" id="PF02953">
    <property type="entry name" value="zf-Tim10_DDP"/>
    <property type="match status" value="1"/>
</dbReference>
<evidence type="ECO:0000256" key="3">
    <source>
        <dbReference type="ARBA" id="ARBA00022723"/>
    </source>
</evidence>
<dbReference type="FunFam" id="1.10.287.810:FF:000001">
    <property type="entry name" value="mitochondrial import inner membrane translocase subunit TIM13"/>
    <property type="match status" value="1"/>
</dbReference>
<comment type="subunit">
    <text evidence="10">Heterohexamer.</text>
</comment>
<keyword evidence="6 10" id="KW-0811">Translocation</keyword>
<reference evidence="13 14" key="1">
    <citation type="submission" date="2011-02" db="EMBL/GenBank/DDBJ databases">
        <title>The Genome Sequence of Sphaeroforma arctica JP610.</title>
        <authorList>
            <consortium name="The Broad Institute Genome Sequencing Platform"/>
            <person name="Russ C."/>
            <person name="Cuomo C."/>
            <person name="Young S.K."/>
            <person name="Zeng Q."/>
            <person name="Gargeya S."/>
            <person name="Alvarado L."/>
            <person name="Berlin A."/>
            <person name="Chapman S.B."/>
            <person name="Chen Z."/>
            <person name="Freedman E."/>
            <person name="Gellesch M."/>
            <person name="Goldberg J."/>
            <person name="Griggs A."/>
            <person name="Gujja S."/>
            <person name="Heilman E."/>
            <person name="Heiman D."/>
            <person name="Howarth C."/>
            <person name="Mehta T."/>
            <person name="Neiman D."/>
            <person name="Pearson M."/>
            <person name="Roberts A."/>
            <person name="Saif S."/>
            <person name="Shea T."/>
            <person name="Shenoy N."/>
            <person name="Sisk P."/>
            <person name="Stolte C."/>
            <person name="Sykes S."/>
            <person name="White J."/>
            <person name="Yandava C."/>
            <person name="Burger G."/>
            <person name="Gray M.W."/>
            <person name="Holland P.W.H."/>
            <person name="King N."/>
            <person name="Lang F.B.F."/>
            <person name="Roger A.J."/>
            <person name="Ruiz-Trillo I."/>
            <person name="Haas B."/>
            <person name="Nusbaum C."/>
            <person name="Birren B."/>
        </authorList>
    </citation>
    <scope>NUCLEOTIDE SEQUENCE [LARGE SCALE GENOMIC DNA]</scope>
    <source>
        <strain evidence="13 14">JP610</strain>
    </source>
</reference>
<proteinExistence type="inferred from homology"/>
<feature type="region of interest" description="Disordered" evidence="11">
    <location>
        <begin position="66"/>
        <end position="93"/>
    </location>
</feature>
<comment type="subcellular location">
    <subcellularLocation>
        <location evidence="10">Mitochondrion inner membrane</location>
        <topology evidence="10">Peripheral membrane protein</topology>
        <orientation evidence="10">Intermembrane side</orientation>
    </subcellularLocation>
</comment>
<evidence type="ECO:0000256" key="8">
    <source>
        <dbReference type="ARBA" id="ARBA00023157"/>
    </source>
</evidence>
<comment type="function">
    <text evidence="10">Mitochondrial intermembrane chaperone that participates in the import and insertion of some multi-pass transmembrane proteins into the mitochondrial inner membrane. Also required for the transfer of beta-barrel precursors from the TOM complex to the sorting and assembly machinery (SAM complex) of the outer membrane. Acts as a chaperone-like protein that protects the hydrophobic precursors from aggregation and guide them through the mitochondrial intermembrane space.</text>
</comment>
<keyword evidence="9 10" id="KW-0143">Chaperone</keyword>
<dbReference type="AlphaFoldDB" id="A0A0L0G0Z3"/>
<evidence type="ECO:0000256" key="6">
    <source>
        <dbReference type="ARBA" id="ARBA00023010"/>
    </source>
</evidence>
<evidence type="ECO:0000313" key="14">
    <source>
        <dbReference type="Proteomes" id="UP000054560"/>
    </source>
</evidence>
<gene>
    <name evidence="13" type="ORF">SARC_04986</name>
</gene>
<dbReference type="GeneID" id="25905490"/>
<evidence type="ECO:0000313" key="13">
    <source>
        <dbReference type="EMBL" id="KNC82745.1"/>
    </source>
</evidence>
<evidence type="ECO:0000256" key="5">
    <source>
        <dbReference type="ARBA" id="ARBA00022927"/>
    </source>
</evidence>
<accession>A0A0L0G0Z3</accession>
<sequence>MDEVRQQLAVANAQQLLQKMTDKCFNKCITKPGSDLSGSDRACLAKCMDRYLESWNVISKAYATRVQKDAESGGHHHSPSEKSHHLGSVHTADRGLLVVAQTDSRSL</sequence>
<keyword evidence="4" id="KW-0862">Zinc</keyword>
<name>A0A0L0G0Z3_9EUKA</name>